<sequence length="43" mass="5105">MDFLIKWRIMRLSKPSLRQHNGEKVIVWPKDMYQSCGTSLVLV</sequence>
<accession>A0A7J9B128</accession>
<dbReference type="AlphaFoldDB" id="A0A7J9B128"/>
<evidence type="ECO:0000313" key="2">
    <source>
        <dbReference type="Proteomes" id="UP000593574"/>
    </source>
</evidence>
<evidence type="ECO:0000313" key="1">
    <source>
        <dbReference type="EMBL" id="MBA0730057.1"/>
    </source>
</evidence>
<proteinExistence type="predicted"/>
<gene>
    <name evidence="1" type="ORF">Golax_022631</name>
</gene>
<reference evidence="1 2" key="1">
    <citation type="journal article" date="2019" name="Genome Biol. Evol.">
        <title>Insights into the evolution of the New World diploid cottons (Gossypium, subgenus Houzingenia) based on genome sequencing.</title>
        <authorList>
            <person name="Grover C.E."/>
            <person name="Arick M.A. 2nd"/>
            <person name="Thrash A."/>
            <person name="Conover J.L."/>
            <person name="Sanders W.S."/>
            <person name="Peterson D.G."/>
            <person name="Frelichowski J.E."/>
            <person name="Scheffler J.A."/>
            <person name="Scheffler B.E."/>
            <person name="Wendel J.F."/>
        </authorList>
    </citation>
    <scope>NUCLEOTIDE SEQUENCE [LARGE SCALE GENOMIC DNA]</scope>
    <source>
        <strain evidence="1">4</strain>
        <tissue evidence="1">Leaf</tissue>
    </source>
</reference>
<organism evidence="1 2">
    <name type="scientific">Gossypium laxum</name>
    <dbReference type="NCBI Taxonomy" id="34288"/>
    <lineage>
        <taxon>Eukaryota</taxon>
        <taxon>Viridiplantae</taxon>
        <taxon>Streptophyta</taxon>
        <taxon>Embryophyta</taxon>
        <taxon>Tracheophyta</taxon>
        <taxon>Spermatophyta</taxon>
        <taxon>Magnoliopsida</taxon>
        <taxon>eudicotyledons</taxon>
        <taxon>Gunneridae</taxon>
        <taxon>Pentapetalae</taxon>
        <taxon>rosids</taxon>
        <taxon>malvids</taxon>
        <taxon>Malvales</taxon>
        <taxon>Malvaceae</taxon>
        <taxon>Malvoideae</taxon>
        <taxon>Gossypium</taxon>
    </lineage>
</organism>
<dbReference type="EMBL" id="JABEZV010441977">
    <property type="protein sequence ID" value="MBA0730057.1"/>
    <property type="molecule type" value="Genomic_DNA"/>
</dbReference>
<keyword evidence="2" id="KW-1185">Reference proteome</keyword>
<dbReference type="Proteomes" id="UP000593574">
    <property type="component" value="Unassembled WGS sequence"/>
</dbReference>
<comment type="caution">
    <text evidence="1">The sequence shown here is derived from an EMBL/GenBank/DDBJ whole genome shotgun (WGS) entry which is preliminary data.</text>
</comment>
<protein>
    <submittedName>
        <fullName evidence="1">Uncharacterized protein</fullName>
    </submittedName>
</protein>
<name>A0A7J9B128_9ROSI</name>